<gene>
    <name evidence="1" type="ORF">LITE_LOCUS20452</name>
</gene>
<dbReference type="EMBL" id="CAMGYJ010000005">
    <property type="protein sequence ID" value="CAI0425556.1"/>
    <property type="molecule type" value="Genomic_DNA"/>
</dbReference>
<accession>A0AAV0KU38</accession>
<protein>
    <submittedName>
        <fullName evidence="1">Uncharacterized protein</fullName>
    </submittedName>
</protein>
<dbReference type="Proteomes" id="UP001154282">
    <property type="component" value="Unassembled WGS sequence"/>
</dbReference>
<name>A0AAV0KU38_9ROSI</name>
<evidence type="ECO:0000313" key="2">
    <source>
        <dbReference type="Proteomes" id="UP001154282"/>
    </source>
</evidence>
<reference evidence="1" key="1">
    <citation type="submission" date="2022-08" db="EMBL/GenBank/DDBJ databases">
        <authorList>
            <person name="Gutierrez-Valencia J."/>
        </authorList>
    </citation>
    <scope>NUCLEOTIDE SEQUENCE</scope>
</reference>
<evidence type="ECO:0000313" key="1">
    <source>
        <dbReference type="EMBL" id="CAI0425556.1"/>
    </source>
</evidence>
<feature type="non-terminal residue" evidence="1">
    <location>
        <position position="1"/>
    </location>
</feature>
<sequence length="89" mass="9914">SPFSSLGSIRIAIPQRLLLAWKLAAFARVRGSRELLEQVSYRETIMIAASLLTSRLRQIEKVLLSSPTAQELGRALLLLRLSLLLALFP</sequence>
<comment type="caution">
    <text evidence="1">The sequence shown here is derived from an EMBL/GenBank/DDBJ whole genome shotgun (WGS) entry which is preliminary data.</text>
</comment>
<dbReference type="AlphaFoldDB" id="A0AAV0KU38"/>
<organism evidence="1 2">
    <name type="scientific">Linum tenue</name>
    <dbReference type="NCBI Taxonomy" id="586396"/>
    <lineage>
        <taxon>Eukaryota</taxon>
        <taxon>Viridiplantae</taxon>
        <taxon>Streptophyta</taxon>
        <taxon>Embryophyta</taxon>
        <taxon>Tracheophyta</taxon>
        <taxon>Spermatophyta</taxon>
        <taxon>Magnoliopsida</taxon>
        <taxon>eudicotyledons</taxon>
        <taxon>Gunneridae</taxon>
        <taxon>Pentapetalae</taxon>
        <taxon>rosids</taxon>
        <taxon>fabids</taxon>
        <taxon>Malpighiales</taxon>
        <taxon>Linaceae</taxon>
        <taxon>Linum</taxon>
    </lineage>
</organism>
<proteinExistence type="predicted"/>
<feature type="non-terminal residue" evidence="1">
    <location>
        <position position="89"/>
    </location>
</feature>
<keyword evidence="2" id="KW-1185">Reference proteome</keyword>